<keyword evidence="8" id="KW-1133">Transmembrane helix</keyword>
<dbReference type="Gene3D" id="3.30.200.20">
    <property type="entry name" value="Phosphorylase Kinase, domain 1"/>
    <property type="match status" value="1"/>
</dbReference>
<dbReference type="GO" id="GO:0003713">
    <property type="term" value="F:transcription coactivator activity"/>
    <property type="evidence" value="ECO:0007669"/>
    <property type="project" value="TreeGrafter"/>
</dbReference>
<dbReference type="Ensembl" id="ENSGWIT00000042591.1">
    <property type="protein sequence ID" value="ENSGWIP00000039159.1"/>
    <property type="gene ID" value="ENSGWIG00000019924.1"/>
</dbReference>
<dbReference type="AlphaFoldDB" id="A0A8C5N9L9"/>
<keyword evidence="8" id="KW-0812">Transmembrane</keyword>
<keyword evidence="2" id="KW-0808">Transferase</keyword>
<dbReference type="InterPro" id="IPR011009">
    <property type="entry name" value="Kinase-like_dom_sf"/>
</dbReference>
<evidence type="ECO:0000256" key="5">
    <source>
        <dbReference type="ARBA" id="ARBA00022840"/>
    </source>
</evidence>
<name>A0A8C5N9L9_GOUWI</name>
<keyword evidence="5 6" id="KW-0067">ATP-binding</keyword>
<dbReference type="Gene3D" id="1.10.510.10">
    <property type="entry name" value="Transferase(Phosphotransferase) domain 1"/>
    <property type="match status" value="1"/>
</dbReference>
<proteinExistence type="predicted"/>
<dbReference type="InterPro" id="IPR000719">
    <property type="entry name" value="Prot_kinase_dom"/>
</dbReference>
<keyword evidence="4" id="KW-0418">Kinase</keyword>
<dbReference type="InterPro" id="IPR017441">
    <property type="entry name" value="Protein_kinase_ATP_BS"/>
</dbReference>
<keyword evidence="8" id="KW-0472">Membrane</keyword>
<protein>
    <submittedName>
        <fullName evidence="10">Probable serine/threonine-protein kinase dyrk1</fullName>
    </submittedName>
</protein>
<reference evidence="10" key="1">
    <citation type="submission" date="2020-06" db="EMBL/GenBank/DDBJ databases">
        <authorList>
            <consortium name="Wellcome Sanger Institute Data Sharing"/>
        </authorList>
    </citation>
    <scope>NUCLEOTIDE SEQUENCE [LARGE SCALE GENOMIC DNA]</scope>
</reference>
<evidence type="ECO:0000313" key="10">
    <source>
        <dbReference type="Ensembl" id="ENSGWIP00000039157.1"/>
    </source>
</evidence>
<dbReference type="PANTHER" id="PTHR24058">
    <property type="entry name" value="DUAL SPECIFICITY PROTEIN KINASE"/>
    <property type="match status" value="1"/>
</dbReference>
<feature type="domain" description="Protein kinase" evidence="9">
    <location>
        <begin position="22"/>
        <end position="340"/>
    </location>
</feature>
<dbReference type="Ensembl" id="ENSGWIT00000042589.1">
    <property type="protein sequence ID" value="ENSGWIP00000039157.1"/>
    <property type="gene ID" value="ENSGWIG00000019924.1"/>
</dbReference>
<feature type="transmembrane region" description="Helical" evidence="8">
    <location>
        <begin position="85"/>
        <end position="107"/>
    </location>
</feature>
<dbReference type="GO" id="GO:0007224">
    <property type="term" value="P:smoothened signaling pathway"/>
    <property type="evidence" value="ECO:0007669"/>
    <property type="project" value="TreeGrafter"/>
</dbReference>
<evidence type="ECO:0000256" key="1">
    <source>
        <dbReference type="ARBA" id="ARBA00022527"/>
    </source>
</evidence>
<gene>
    <name evidence="10" type="primary">LOC114479601</name>
</gene>
<dbReference type="GO" id="GO:0046332">
    <property type="term" value="F:SMAD binding"/>
    <property type="evidence" value="ECO:0007669"/>
    <property type="project" value="TreeGrafter"/>
</dbReference>
<dbReference type="InterPro" id="IPR050494">
    <property type="entry name" value="Ser_Thr_dual-spec_kinase"/>
</dbReference>
<organism evidence="10 11">
    <name type="scientific">Gouania willdenowi</name>
    <name type="common">Blunt-snouted clingfish</name>
    <name type="synonym">Lepadogaster willdenowi</name>
    <dbReference type="NCBI Taxonomy" id="441366"/>
    <lineage>
        <taxon>Eukaryota</taxon>
        <taxon>Metazoa</taxon>
        <taxon>Chordata</taxon>
        <taxon>Craniata</taxon>
        <taxon>Vertebrata</taxon>
        <taxon>Euteleostomi</taxon>
        <taxon>Actinopterygii</taxon>
        <taxon>Neopterygii</taxon>
        <taxon>Teleostei</taxon>
        <taxon>Neoteleostei</taxon>
        <taxon>Acanthomorphata</taxon>
        <taxon>Ovalentaria</taxon>
        <taxon>Blenniimorphae</taxon>
        <taxon>Blenniiformes</taxon>
        <taxon>Gobiesocoidei</taxon>
        <taxon>Gobiesocidae</taxon>
        <taxon>Gobiesocinae</taxon>
        <taxon>Gouania</taxon>
    </lineage>
</organism>
<keyword evidence="11" id="KW-1185">Reference proteome</keyword>
<evidence type="ECO:0000259" key="9">
    <source>
        <dbReference type="PROSITE" id="PS50011"/>
    </source>
</evidence>
<evidence type="ECO:0000256" key="4">
    <source>
        <dbReference type="ARBA" id="ARBA00022777"/>
    </source>
</evidence>
<feature type="binding site" evidence="6">
    <location>
        <position position="51"/>
    </location>
    <ligand>
        <name>ATP</name>
        <dbReference type="ChEBI" id="CHEBI:30616"/>
    </ligand>
</feature>
<accession>A0A8C5N9L9</accession>
<evidence type="ECO:0000256" key="2">
    <source>
        <dbReference type="ARBA" id="ARBA00022679"/>
    </source>
</evidence>
<dbReference type="SMART" id="SM00220">
    <property type="entry name" value="S_TKc"/>
    <property type="match status" value="1"/>
</dbReference>
<evidence type="ECO:0000313" key="11">
    <source>
        <dbReference type="Proteomes" id="UP000694680"/>
    </source>
</evidence>
<dbReference type="SUPFAM" id="SSF56112">
    <property type="entry name" value="Protein kinase-like (PK-like)"/>
    <property type="match status" value="1"/>
</dbReference>
<dbReference type="InterPro" id="IPR008271">
    <property type="entry name" value="Ser/Thr_kinase_AS"/>
</dbReference>
<dbReference type="GO" id="GO:0016605">
    <property type="term" value="C:PML body"/>
    <property type="evidence" value="ECO:0007669"/>
    <property type="project" value="TreeGrafter"/>
</dbReference>
<dbReference type="GO" id="GO:0003714">
    <property type="term" value="F:transcription corepressor activity"/>
    <property type="evidence" value="ECO:0007669"/>
    <property type="project" value="TreeGrafter"/>
</dbReference>
<reference evidence="10" key="2">
    <citation type="submission" date="2025-05" db="UniProtKB">
        <authorList>
            <consortium name="Ensembl"/>
        </authorList>
    </citation>
    <scope>IDENTIFICATION</scope>
</reference>
<evidence type="ECO:0000256" key="3">
    <source>
        <dbReference type="ARBA" id="ARBA00022741"/>
    </source>
</evidence>
<dbReference type="GO" id="GO:0005524">
    <property type="term" value="F:ATP binding"/>
    <property type="evidence" value="ECO:0007669"/>
    <property type="project" value="UniProtKB-UniRule"/>
</dbReference>
<evidence type="ECO:0000256" key="8">
    <source>
        <dbReference type="SAM" id="Phobius"/>
    </source>
</evidence>
<dbReference type="GO" id="GO:0045944">
    <property type="term" value="P:positive regulation of transcription by RNA polymerase II"/>
    <property type="evidence" value="ECO:0007669"/>
    <property type="project" value="TreeGrafter"/>
</dbReference>
<dbReference type="GO" id="GO:0004713">
    <property type="term" value="F:protein tyrosine kinase activity"/>
    <property type="evidence" value="ECO:0007669"/>
    <property type="project" value="TreeGrafter"/>
</dbReference>
<dbReference type="PROSITE" id="PS00107">
    <property type="entry name" value="PROTEIN_KINASE_ATP"/>
    <property type="match status" value="1"/>
</dbReference>
<sequence>MADQVISQLRVGSVLRSSTTEYTILEFIGEGSYGKVAKCQVGITSKLVAVKILKNRDSLEYELQMLTCINFLNSDKNVIKFYEHFYHLFCTCLVFELLEIDLFTFLIREQKKPMFVYEIRPIAKQMLVALQGLVSLEMMHADIKPDNIMLANIKECAYRVKLIDFGLAIRSSGARQGLLLQPIGYRAPEICLGLLYTESIDMWGLGCTLAFLYLTQNLFIVNCEYLMMKSMVEILGMPLAHELAFGMHSKRFFCQEDELGLRWRLLTPEEYLGINKIKAKEWPTGRPHYTSLDELFYDIKKEDAEEMKDIRMFIDFLKKMLHLDGWARITPVVALQHPFITMSHLSQDPDSSDYLTKAQEFMSKSELPLKDVVGQEDTDEERMAQLCPAAGQCEPTETDGSKHIFVCVQSLDSNSQWEDVETLEDGDEFEKVPFTPSSGQSEHIEKNVSKELHLHSTEDDSEIQSLPEQFLNSHDETLDLVSSVNGPAVDSSDYLTKAHEFMSKSELPLKDVVGQEDIDEERMAQLCPAAGQCEPTETDGSKHIFVGVQSLDSNSQWEDVETLEDEDEFEKVPFTPSSGQSEHIERNVSKELHLHSTEDDSEIQFLPEQFFSSRDETLDLVSSVNGPVVEDVPRPTPTPKRFRKV</sequence>
<keyword evidence="3 6" id="KW-0547">Nucleotide-binding</keyword>
<dbReference type="PANTHER" id="PTHR24058:SF53">
    <property type="entry name" value="HOMEODOMAIN-INTERACTING PROTEIN KINASE 2"/>
    <property type="match status" value="1"/>
</dbReference>
<dbReference type="Pfam" id="PF00069">
    <property type="entry name" value="Pkinase"/>
    <property type="match status" value="1"/>
</dbReference>
<evidence type="ECO:0000256" key="7">
    <source>
        <dbReference type="SAM" id="MobiDB-lite"/>
    </source>
</evidence>
<keyword evidence="1" id="KW-0723">Serine/threonine-protein kinase</keyword>
<feature type="region of interest" description="Disordered" evidence="7">
    <location>
        <begin position="626"/>
        <end position="645"/>
    </location>
</feature>
<dbReference type="PROSITE" id="PS00108">
    <property type="entry name" value="PROTEIN_KINASE_ST"/>
    <property type="match status" value="1"/>
</dbReference>
<dbReference type="GO" id="GO:0042771">
    <property type="term" value="P:intrinsic apoptotic signaling pathway in response to DNA damage by p53 class mediator"/>
    <property type="evidence" value="ECO:0007669"/>
    <property type="project" value="TreeGrafter"/>
</dbReference>
<evidence type="ECO:0000256" key="6">
    <source>
        <dbReference type="PROSITE-ProRule" id="PRU10141"/>
    </source>
</evidence>
<dbReference type="GO" id="GO:0005737">
    <property type="term" value="C:cytoplasm"/>
    <property type="evidence" value="ECO:0007669"/>
    <property type="project" value="TreeGrafter"/>
</dbReference>
<dbReference type="Proteomes" id="UP000694680">
    <property type="component" value="Chromosome 17"/>
</dbReference>
<dbReference type="PROSITE" id="PS50011">
    <property type="entry name" value="PROTEIN_KINASE_DOM"/>
    <property type="match status" value="1"/>
</dbReference>
<dbReference type="GO" id="GO:0004674">
    <property type="term" value="F:protein serine/threonine kinase activity"/>
    <property type="evidence" value="ECO:0007669"/>
    <property type="project" value="UniProtKB-KW"/>
</dbReference>